<dbReference type="AlphaFoldDB" id="A0A9Q8P3E1"/>
<dbReference type="Proteomes" id="UP000756132">
    <property type="component" value="Chromosome 1"/>
</dbReference>
<keyword evidence="3" id="KW-1185">Reference proteome</keyword>
<dbReference type="EMBL" id="CP090163">
    <property type="protein sequence ID" value="UJO11925.1"/>
    <property type="molecule type" value="Genomic_DNA"/>
</dbReference>
<accession>A0A9Q8P3E1</accession>
<dbReference type="KEGG" id="ffu:CLAFUR5_02168"/>
<evidence type="ECO:0000313" key="2">
    <source>
        <dbReference type="EMBL" id="UJO11925.1"/>
    </source>
</evidence>
<keyword evidence="1" id="KW-0802">TPR repeat</keyword>
<reference evidence="2" key="2">
    <citation type="journal article" date="2022" name="Microb. Genom.">
        <title>A chromosome-scale genome assembly of the tomato pathogen Cladosporium fulvum reveals a compartmentalized genome architecture and the presence of a dispensable chromosome.</title>
        <authorList>
            <person name="Zaccaron A.Z."/>
            <person name="Chen L.H."/>
            <person name="Samaras A."/>
            <person name="Stergiopoulos I."/>
        </authorList>
    </citation>
    <scope>NUCLEOTIDE SEQUENCE</scope>
    <source>
        <strain evidence="2">Race5_Kim</strain>
    </source>
</reference>
<gene>
    <name evidence="2" type="ORF">CLAFUR5_02168</name>
</gene>
<name>A0A9Q8P3E1_PASFU</name>
<dbReference type="Gene3D" id="1.25.40.10">
    <property type="entry name" value="Tetratricopeptide repeat domain"/>
    <property type="match status" value="1"/>
</dbReference>
<protein>
    <submittedName>
        <fullName evidence="2">Uncharacterized protein</fullName>
    </submittedName>
</protein>
<dbReference type="GeneID" id="71982046"/>
<sequence>MSTSAPVSADDLCLAGNELHKARKVDEAIILYQQACDAAPLDASPWSNLSAAQYELGDYAASMEAGDKALELLEDDVKKHKIMPRKAKSLEKNDLLEASWCQPSCS</sequence>
<dbReference type="InterPro" id="IPR019734">
    <property type="entry name" value="TPR_rpt"/>
</dbReference>
<evidence type="ECO:0000313" key="3">
    <source>
        <dbReference type="Proteomes" id="UP000756132"/>
    </source>
</evidence>
<dbReference type="InterPro" id="IPR011990">
    <property type="entry name" value="TPR-like_helical_dom_sf"/>
</dbReference>
<evidence type="ECO:0000256" key="1">
    <source>
        <dbReference type="PROSITE-ProRule" id="PRU00339"/>
    </source>
</evidence>
<reference evidence="2" key="1">
    <citation type="submission" date="2021-12" db="EMBL/GenBank/DDBJ databases">
        <authorList>
            <person name="Zaccaron A."/>
            <person name="Stergiopoulos I."/>
        </authorList>
    </citation>
    <scope>NUCLEOTIDE SEQUENCE</scope>
    <source>
        <strain evidence="2">Race5_Kim</strain>
    </source>
</reference>
<dbReference type="PROSITE" id="PS50005">
    <property type="entry name" value="TPR"/>
    <property type="match status" value="1"/>
</dbReference>
<dbReference type="OrthoDB" id="2423701at2759"/>
<dbReference type="SUPFAM" id="SSF48452">
    <property type="entry name" value="TPR-like"/>
    <property type="match status" value="1"/>
</dbReference>
<dbReference type="SMART" id="SM00028">
    <property type="entry name" value="TPR"/>
    <property type="match status" value="2"/>
</dbReference>
<feature type="repeat" description="TPR" evidence="1">
    <location>
        <begin position="43"/>
        <end position="76"/>
    </location>
</feature>
<dbReference type="RefSeq" id="XP_047756291.1">
    <property type="nucleotide sequence ID" value="XM_047901316.1"/>
</dbReference>
<proteinExistence type="predicted"/>
<organism evidence="2 3">
    <name type="scientific">Passalora fulva</name>
    <name type="common">Tomato leaf mold</name>
    <name type="synonym">Cladosporium fulvum</name>
    <dbReference type="NCBI Taxonomy" id="5499"/>
    <lineage>
        <taxon>Eukaryota</taxon>
        <taxon>Fungi</taxon>
        <taxon>Dikarya</taxon>
        <taxon>Ascomycota</taxon>
        <taxon>Pezizomycotina</taxon>
        <taxon>Dothideomycetes</taxon>
        <taxon>Dothideomycetidae</taxon>
        <taxon>Mycosphaerellales</taxon>
        <taxon>Mycosphaerellaceae</taxon>
        <taxon>Fulvia</taxon>
    </lineage>
</organism>